<name>A0AAN5DBW0_9BILA</name>
<comment type="similarity">
    <text evidence="2 6">Belongs to the QNG1 protein family.</text>
</comment>
<comment type="function">
    <text evidence="6">Catalyzes the hydrolysis of queuosine 5'-phosphate, releasing the nucleobase queuine (q). Is required for salvage of queuine from exogenous queuosine (Q) that is imported and then converted to queuosine 5'-phosphate intracellularly.</text>
</comment>
<comment type="catalytic activity">
    <reaction evidence="5 6">
        <text>queuosine 5'-phosphate + H2O = queuine + D-ribose 5-phosphate</text>
        <dbReference type="Rhea" id="RHEA:75387"/>
        <dbReference type="ChEBI" id="CHEBI:15377"/>
        <dbReference type="ChEBI" id="CHEBI:17433"/>
        <dbReference type="ChEBI" id="CHEBI:78346"/>
        <dbReference type="ChEBI" id="CHEBI:194371"/>
    </reaction>
    <physiologicalReaction direction="left-to-right" evidence="5 6">
        <dbReference type="Rhea" id="RHEA:75388"/>
    </physiologicalReaction>
</comment>
<dbReference type="Pfam" id="PF10343">
    <property type="entry name" value="Q_salvage"/>
    <property type="match status" value="1"/>
</dbReference>
<dbReference type="GO" id="GO:0006400">
    <property type="term" value="P:tRNA modification"/>
    <property type="evidence" value="ECO:0007669"/>
    <property type="project" value="TreeGrafter"/>
</dbReference>
<keyword evidence="1 6" id="KW-0378">Hydrolase</keyword>
<dbReference type="Proteomes" id="UP001328107">
    <property type="component" value="Unassembled WGS sequence"/>
</dbReference>
<organism evidence="7 8">
    <name type="scientific">Pristionchus mayeri</name>
    <dbReference type="NCBI Taxonomy" id="1317129"/>
    <lineage>
        <taxon>Eukaryota</taxon>
        <taxon>Metazoa</taxon>
        <taxon>Ecdysozoa</taxon>
        <taxon>Nematoda</taxon>
        <taxon>Chromadorea</taxon>
        <taxon>Rhabditida</taxon>
        <taxon>Rhabditina</taxon>
        <taxon>Diplogasteromorpha</taxon>
        <taxon>Diplogasteroidea</taxon>
        <taxon>Neodiplogasteridae</taxon>
        <taxon>Pristionchus</taxon>
    </lineage>
</organism>
<accession>A0AAN5DBW0</accession>
<evidence type="ECO:0000313" key="8">
    <source>
        <dbReference type="Proteomes" id="UP001328107"/>
    </source>
</evidence>
<evidence type="ECO:0000256" key="6">
    <source>
        <dbReference type="RuleBase" id="RU365002"/>
    </source>
</evidence>
<reference evidence="8" key="1">
    <citation type="submission" date="2022-10" db="EMBL/GenBank/DDBJ databases">
        <title>Genome assembly of Pristionchus species.</title>
        <authorList>
            <person name="Yoshida K."/>
            <person name="Sommer R.J."/>
        </authorList>
    </citation>
    <scope>NUCLEOTIDE SEQUENCE [LARGE SCALE GENOMIC DNA]</scope>
    <source>
        <strain evidence="8">RS5460</strain>
    </source>
</reference>
<evidence type="ECO:0000256" key="5">
    <source>
        <dbReference type="ARBA" id="ARBA00048204"/>
    </source>
</evidence>
<dbReference type="PANTHER" id="PTHR21314">
    <property type="entry name" value="QUEUOSINE 5'-PHOSPHATE N-GLYCOSYLASE_HYDROLASE-RELATED"/>
    <property type="match status" value="1"/>
</dbReference>
<sequence length="348" mass="40282">MNYVTLSPMESGEFITANANDIKVDVDKCKEAAIMIMDSLVDGSIGDIEYKSNPLHPTGLTHEEHLNWVFVLDTLNFSFWPSEGEHYDVTYKDKKETGYLACCAAFCKAFDNGVRITDANWMENVTMEELDEILKSDSGHSIPLLFDRYRALHESGAHLNQKFGGQFLNLVKKCEGKAQTMIRQIIMIESFRDFTMYKNKQVSLLKRVQILVSDTWGLLKDGELKELVAFPDLDTLTMFADYRVPQVLSYLGCLEYSEKLLEVLQTSQLLKYGDTREVELRGCSIYAVNEIYKEVCRLRKDNYNGIDFSDKRPIFAIDIDVWLWQFRREHAEDVEALVPYHRTRSIYY</sequence>
<dbReference type="EMBL" id="BTRK01000006">
    <property type="protein sequence ID" value="GMR59717.1"/>
    <property type="molecule type" value="Genomic_DNA"/>
</dbReference>
<keyword evidence="8" id="KW-1185">Reference proteome</keyword>
<dbReference type="EC" id="3.2.2.-" evidence="6"/>
<protein>
    <recommendedName>
        <fullName evidence="3 6">Queuosine 5'-phosphate N-glycosylase/hydrolase</fullName>
        <ecNumber evidence="6">3.2.2.-</ecNumber>
    </recommendedName>
    <alternativeName>
        <fullName evidence="4 6">Queuosine-nucleotide N-glycosylase/hydrolase</fullName>
    </alternativeName>
</protein>
<gene>
    <name evidence="7" type="ORF">PMAYCL1PPCAC_29912</name>
</gene>
<dbReference type="AlphaFoldDB" id="A0AAN5DBW0"/>
<evidence type="ECO:0000256" key="4">
    <source>
        <dbReference type="ARBA" id="ARBA00035393"/>
    </source>
</evidence>
<evidence type="ECO:0000256" key="3">
    <source>
        <dbReference type="ARBA" id="ARBA00035306"/>
    </source>
</evidence>
<dbReference type="InterPro" id="IPR019438">
    <property type="entry name" value="Q_salvage"/>
</dbReference>
<proteinExistence type="inferred from homology"/>
<dbReference type="PANTHER" id="PTHR21314:SF0">
    <property type="entry name" value="QUEUOSINE 5'-PHOSPHATE N-GLYCOSYLASE_HYDROLASE"/>
    <property type="match status" value="1"/>
</dbReference>
<dbReference type="GO" id="GO:0016787">
    <property type="term" value="F:hydrolase activity"/>
    <property type="evidence" value="ECO:0007669"/>
    <property type="project" value="UniProtKB-KW"/>
</dbReference>
<evidence type="ECO:0000256" key="2">
    <source>
        <dbReference type="ARBA" id="ARBA00035119"/>
    </source>
</evidence>
<comment type="caution">
    <text evidence="7">The sequence shown here is derived from an EMBL/GenBank/DDBJ whole genome shotgun (WGS) entry which is preliminary data.</text>
</comment>
<evidence type="ECO:0000313" key="7">
    <source>
        <dbReference type="EMBL" id="GMR59717.1"/>
    </source>
</evidence>
<evidence type="ECO:0000256" key="1">
    <source>
        <dbReference type="ARBA" id="ARBA00022801"/>
    </source>
</evidence>